<feature type="compositionally biased region" description="Low complexity" evidence="7">
    <location>
        <begin position="724"/>
        <end position="738"/>
    </location>
</feature>
<evidence type="ECO:0000256" key="2">
    <source>
        <dbReference type="ARBA" id="ARBA00007965"/>
    </source>
</evidence>
<feature type="region of interest" description="Disordered" evidence="7">
    <location>
        <begin position="724"/>
        <end position="763"/>
    </location>
</feature>
<feature type="compositionally biased region" description="Basic residues" evidence="7">
    <location>
        <begin position="387"/>
        <end position="396"/>
    </location>
</feature>
<keyword evidence="6 8" id="KW-0472">Membrane</keyword>
<dbReference type="InterPro" id="IPR002259">
    <property type="entry name" value="Eqnu_transpt"/>
</dbReference>
<evidence type="ECO:0000313" key="9">
    <source>
        <dbReference type="EMBL" id="PHJ15790.1"/>
    </source>
</evidence>
<keyword evidence="3" id="KW-0813">Transport</keyword>
<dbReference type="EMBL" id="MIGC01007321">
    <property type="protein sequence ID" value="PHJ15790.1"/>
    <property type="molecule type" value="Genomic_DNA"/>
</dbReference>
<feature type="compositionally biased region" description="Basic and acidic residues" evidence="7">
    <location>
        <begin position="1129"/>
        <end position="1138"/>
    </location>
</feature>
<dbReference type="GO" id="GO:0005337">
    <property type="term" value="F:nucleoside transmembrane transporter activity"/>
    <property type="evidence" value="ECO:0007669"/>
    <property type="project" value="InterPro"/>
</dbReference>
<dbReference type="PANTHER" id="PTHR10332">
    <property type="entry name" value="EQUILIBRATIVE NUCLEOSIDE TRANSPORTER"/>
    <property type="match status" value="1"/>
</dbReference>
<dbReference type="VEuPathDB" id="ToxoDB:CSUI_010400"/>
<keyword evidence="10" id="KW-1185">Reference proteome</keyword>
<feature type="compositionally biased region" description="Basic and acidic residues" evidence="7">
    <location>
        <begin position="671"/>
        <end position="693"/>
    </location>
</feature>
<feature type="compositionally biased region" description="Low complexity" evidence="7">
    <location>
        <begin position="1139"/>
        <end position="1152"/>
    </location>
</feature>
<accession>A0A2C6JY60</accession>
<dbReference type="GeneID" id="94433715"/>
<feature type="transmembrane region" description="Helical" evidence="8">
    <location>
        <begin position="1235"/>
        <end position="1255"/>
    </location>
</feature>
<evidence type="ECO:0000256" key="7">
    <source>
        <dbReference type="SAM" id="MobiDB-lite"/>
    </source>
</evidence>
<comment type="subcellular location">
    <subcellularLocation>
        <location evidence="1">Membrane</location>
        <topology evidence="1">Multi-pass membrane protein</topology>
    </subcellularLocation>
</comment>
<feature type="compositionally biased region" description="Polar residues" evidence="7">
    <location>
        <begin position="814"/>
        <end position="825"/>
    </location>
</feature>
<dbReference type="AlphaFoldDB" id="A0A2C6JY60"/>
<comment type="caution">
    <text evidence="9">The sequence shown here is derived from an EMBL/GenBank/DDBJ whole genome shotgun (WGS) entry which is preliminary data.</text>
</comment>
<feature type="compositionally biased region" description="Basic and acidic residues" evidence="7">
    <location>
        <begin position="414"/>
        <end position="436"/>
    </location>
</feature>
<dbReference type="GO" id="GO:0005886">
    <property type="term" value="C:plasma membrane"/>
    <property type="evidence" value="ECO:0007669"/>
    <property type="project" value="TreeGrafter"/>
</dbReference>
<feature type="region of interest" description="Disordered" evidence="7">
    <location>
        <begin position="871"/>
        <end position="980"/>
    </location>
</feature>
<evidence type="ECO:0000256" key="5">
    <source>
        <dbReference type="ARBA" id="ARBA00022989"/>
    </source>
</evidence>
<feature type="transmembrane region" description="Helical" evidence="8">
    <location>
        <begin position="137"/>
        <end position="159"/>
    </location>
</feature>
<comment type="similarity">
    <text evidence="2">Belongs to the SLC29A/ENT transporter (TC 2.A.57) family.</text>
</comment>
<dbReference type="OrthoDB" id="331497at2759"/>
<feature type="transmembrane region" description="Helical" evidence="8">
    <location>
        <begin position="203"/>
        <end position="224"/>
    </location>
</feature>
<evidence type="ECO:0000256" key="4">
    <source>
        <dbReference type="ARBA" id="ARBA00022692"/>
    </source>
</evidence>
<evidence type="ECO:0000256" key="8">
    <source>
        <dbReference type="SAM" id="Phobius"/>
    </source>
</evidence>
<name>A0A2C6JY60_9APIC</name>
<feature type="transmembrane region" description="Helical" evidence="8">
    <location>
        <begin position="74"/>
        <end position="100"/>
    </location>
</feature>
<dbReference type="RefSeq" id="XP_067917522.1">
    <property type="nucleotide sequence ID" value="XM_068070504.1"/>
</dbReference>
<feature type="compositionally biased region" description="Low complexity" evidence="7">
    <location>
        <begin position="936"/>
        <end position="950"/>
    </location>
</feature>
<keyword evidence="4 8" id="KW-0812">Transmembrane</keyword>
<evidence type="ECO:0000256" key="3">
    <source>
        <dbReference type="ARBA" id="ARBA00022448"/>
    </source>
</evidence>
<dbReference type="SUPFAM" id="SSF103473">
    <property type="entry name" value="MFS general substrate transporter"/>
    <property type="match status" value="1"/>
</dbReference>
<feature type="compositionally biased region" description="Low complexity" evidence="7">
    <location>
        <begin position="599"/>
        <end position="610"/>
    </location>
</feature>
<evidence type="ECO:0000256" key="1">
    <source>
        <dbReference type="ARBA" id="ARBA00004141"/>
    </source>
</evidence>
<feature type="transmembrane region" description="Helical" evidence="8">
    <location>
        <begin position="165"/>
        <end position="191"/>
    </location>
</feature>
<gene>
    <name evidence="9" type="ORF">CSUI_010400</name>
</gene>
<dbReference type="Proteomes" id="UP000221165">
    <property type="component" value="Unassembled WGS sequence"/>
</dbReference>
<feature type="compositionally biased region" description="Acidic residues" evidence="7">
    <location>
        <begin position="1188"/>
        <end position="1199"/>
    </location>
</feature>
<feature type="region of interest" description="Disordered" evidence="7">
    <location>
        <begin position="349"/>
        <end position="467"/>
    </location>
</feature>
<feature type="compositionally biased region" description="Basic and acidic residues" evidence="7">
    <location>
        <begin position="44"/>
        <end position="53"/>
    </location>
</feature>
<dbReference type="InterPro" id="IPR036259">
    <property type="entry name" value="MFS_trans_sf"/>
</dbReference>
<sequence>MAGDRFLQNDNTSHGYSPAAEDEDVREFSPSSKGTGGDTGLRGRSQEDRERQRLTAQSQDDEESKADVRRMARLFLLIGIATTFPWNSLLTSLPIFTITYFPTYKWGMWTAQISAGANLLAQPVLRWLMRRVTLGSCYLVSTSLLLVSTILVPLLGYFFQKTPTGFVLALSSIFLLASAAASLQATAFVLSAAVPDERYLFRFFVGQGGAGVLAAVCGILPYLVKRLIPSQAISTFSFIQTSPSVLLPFSEPFNNTTTPSSSSSLPSFPGIMLQLDLEQKGGFAQRETTNLSQSTGTSLSDDNDDKEEVRWSLYSSVFVFSICICILLICAFSYRALKSSRLFSHLLEHPQSTSSSSSPPATRRVPYGLDGERRRGREEDQEDQQGKKNKKTRTAGRKGASHEEETIPLAEDESPPHRRRGEEREEEEERRRRWMNDENVNGATLNDVSPMKRQMKGKGHEEGEEGEGDLHVSVIPVGEKEKDKGAKTWADRRVQAEIRNAFLVFFVSGVLFPAASAEWRPPSTSPPSPTASFIESTATAAAASTGAADGVFSSSFLPSFLSTFLTAQQLQLALASCFQVGDLISRVMARWFLLFDTSTHSSSSSSSSSTHQREASTGRRGGTGTLDNRFGEDEVNGQSTIGKTEKKEGNPDNEEEEEDGEHRRDKRKMKSERENDIQHNNDDVNLIPHRDGSKSSPLTIPVALRFLFIPLFLISQLATLPPSSVLPSSFSSSSSSVSTVDNEDPTSPNHPHSIFSKRRQDEEYRSGRRLFSDTFSISSSHPSPLRLSTRDGDSFSQPRFGPEDSQRNPLHLTPPSSSGVSTPRQDLSEVMPSSSSPQTSASFLDLSLSVDHDAYLDSLWRSEEEALQKMEEEKKKKNRLHGGVEEREEEGFAKKDRDVSERPRSLLLAKKRRRLSSTHHRPSSEMPKKTPRTTTSPNLHSSSSPFSSPPRLLFGEFNTPSHSSSSPPPSHPDSHPHHYHPRDEEEILASLFSSSSPSSSSSSSSSFIPFSSPSQEVPNPSSFSSLSSHVAFSGERKSDLDRSGGDVKDFFFWFLSLDLVRILLVLLLAFTNGLYSTIAILNANASAHAAALLHHSFYRKKKAYPACSSPSSSLLGRRRERESEEDNSDLSKRQKVEDQVTTPTSSSVQTPSDPMDEGEKETSRERRERDRFHRNYRHRENEDIEKAQEEEEEEEEEDVQETYLIRSSSLYVPIVPEREGSGVQEEVIQRARQKVAFAVNVAVVAGLCAGSWSGAALQFCLPRTM</sequence>
<feature type="region of interest" description="Disordered" evidence="7">
    <location>
        <begin position="1"/>
        <end position="64"/>
    </location>
</feature>
<dbReference type="PANTHER" id="PTHR10332:SF10">
    <property type="entry name" value="EQUILIBRATIVE NUCLEOSIDE TRANSPORTER 4"/>
    <property type="match status" value="1"/>
</dbReference>
<feature type="region of interest" description="Disordered" evidence="7">
    <location>
        <begin position="599"/>
        <end position="695"/>
    </location>
</feature>
<feature type="compositionally biased region" description="Basic and acidic residues" evidence="7">
    <location>
        <begin position="1160"/>
        <end position="1187"/>
    </location>
</feature>
<keyword evidence="5 8" id="KW-1133">Transmembrane helix</keyword>
<feature type="region of interest" description="Disordered" evidence="7">
    <location>
        <begin position="775"/>
        <end position="840"/>
    </location>
</feature>
<feature type="compositionally biased region" description="Basic residues" evidence="7">
    <location>
        <begin position="909"/>
        <end position="921"/>
    </location>
</feature>
<protein>
    <submittedName>
        <fullName evidence="9">Transmembrane protein</fullName>
    </submittedName>
</protein>
<evidence type="ECO:0000313" key="10">
    <source>
        <dbReference type="Proteomes" id="UP000221165"/>
    </source>
</evidence>
<dbReference type="InterPro" id="IPR003903">
    <property type="entry name" value="UIM_dom"/>
</dbReference>
<organism evidence="9 10">
    <name type="scientific">Cystoisospora suis</name>
    <dbReference type="NCBI Taxonomy" id="483139"/>
    <lineage>
        <taxon>Eukaryota</taxon>
        <taxon>Sar</taxon>
        <taxon>Alveolata</taxon>
        <taxon>Apicomplexa</taxon>
        <taxon>Conoidasida</taxon>
        <taxon>Coccidia</taxon>
        <taxon>Eucoccidiorida</taxon>
        <taxon>Eimeriorina</taxon>
        <taxon>Sarcocystidae</taxon>
        <taxon>Cystoisospora</taxon>
    </lineage>
</organism>
<dbReference type="PROSITE" id="PS50330">
    <property type="entry name" value="UIM"/>
    <property type="match status" value="1"/>
</dbReference>
<feature type="transmembrane region" description="Helical" evidence="8">
    <location>
        <begin position="311"/>
        <end position="334"/>
    </location>
</feature>
<evidence type="ECO:0000256" key="6">
    <source>
        <dbReference type="ARBA" id="ARBA00023136"/>
    </source>
</evidence>
<feature type="compositionally biased region" description="Polar residues" evidence="7">
    <location>
        <begin position="438"/>
        <end position="447"/>
    </location>
</feature>
<feature type="compositionally biased region" description="Low complexity" evidence="7">
    <location>
        <begin position="828"/>
        <end position="840"/>
    </location>
</feature>
<feature type="region of interest" description="Disordered" evidence="7">
    <location>
        <begin position="1104"/>
        <end position="1199"/>
    </location>
</feature>
<reference evidence="9 10" key="1">
    <citation type="journal article" date="2017" name="Int. J. Parasitol.">
        <title>The genome of the protozoan parasite Cystoisospora suis and a reverse vaccinology approach to identify vaccine candidates.</title>
        <authorList>
            <person name="Palmieri N."/>
            <person name="Shrestha A."/>
            <person name="Ruttkowski B."/>
            <person name="Beck T."/>
            <person name="Vogl C."/>
            <person name="Tomley F."/>
            <person name="Blake D.P."/>
            <person name="Joachim A."/>
        </authorList>
    </citation>
    <scope>NUCLEOTIDE SEQUENCE [LARGE SCALE GENOMIC DNA]</scope>
    <source>
        <strain evidence="9 10">Wien I</strain>
    </source>
</reference>
<proteinExistence type="inferred from homology"/>
<feature type="compositionally biased region" description="Basic and acidic residues" evidence="7">
    <location>
        <begin position="882"/>
        <end position="904"/>
    </location>
</feature>